<sequence>MMISPWPGHRIGALLLVVLLATAALPVRAQEPVPPTITLEGAATAAPATVDEALPAPPPTTGDSPLIQLQLPPSATSEAPPTEPWITRDRASESPSANPSGGGDWLLPLSVAASRLPREVRMGESLPAQGILRLTGETAHSLLTLDLPAYGPTPADLHLALRSGVDVLIGTATLGVSVNGAPPVEVPLRSFGDFSTVAIPASGLRAGANSIALSVRQPHRISCGPQASFHVWTEIDLRNSGASLPQDAITADADGFAVAMRAELASRGTLDLLMDDAVDRVLLRQVSDAVIDSIAQRGRLRVTSFYDINPPRFAAVALIASDRSAVSFSRGATGAIVLRIEHDGNSLPDLATALPAPGPNPDAVPALVPGRATALSHLGWEDIIGNTHYFRRDVEFLLPDDWLLIANQKARLTLRYGFARLLPEGAILLVKVNDQTVRLLPLDRGGGQILPPLPVSFDASLLNPGRNTLSFEMMVPGNPATEACPARTTDMLVVLADSTLMVPTAPAMILPGMATPLAGLMPGNVGVPPAAAADLDLQAEAIRLASGMSRPHHPQEQVTLTLARLNELHLLPFEAAGVTRGQIQSLLFRSPTFPVAESDAPAQTAPAYRLSPSDEPGREASAGVIGRIGDELSRMISSWKADGLRLIGFRGAEAELRDWLATREGEALLWRPDADDPDALWLILGRQTSVEQISEPLNRLIANRSATGEAAVLLSDGSWAIWSPVRPPVLEESLLGGNLRTILGNYASWSPLLFTLTLLSLAVISALPALFYILTTRDSRGRS</sequence>
<dbReference type="Pfam" id="PF03170">
    <property type="entry name" value="BcsB"/>
    <property type="match status" value="2"/>
</dbReference>
<dbReference type="Proteomes" id="UP001596516">
    <property type="component" value="Unassembled WGS sequence"/>
</dbReference>
<feature type="transmembrane region" description="Helical" evidence="1">
    <location>
        <begin position="749"/>
        <end position="774"/>
    </location>
</feature>
<evidence type="ECO:0000313" key="4">
    <source>
        <dbReference type="EMBL" id="MFC7704598.1"/>
    </source>
</evidence>
<reference evidence="5" key="1">
    <citation type="journal article" date="2019" name="Int. J. Syst. Evol. Microbiol.">
        <title>The Global Catalogue of Microorganisms (GCM) 10K type strain sequencing project: providing services to taxonomists for standard genome sequencing and annotation.</title>
        <authorList>
            <consortium name="The Broad Institute Genomics Platform"/>
            <consortium name="The Broad Institute Genome Sequencing Center for Infectious Disease"/>
            <person name="Wu L."/>
            <person name="Ma J."/>
        </authorList>
    </citation>
    <scope>NUCLEOTIDE SEQUENCE [LARGE SCALE GENOMIC DNA]</scope>
    <source>
        <strain evidence="5">CGMCC 1.12750</strain>
    </source>
</reference>
<dbReference type="Gene3D" id="2.60.120.260">
    <property type="entry name" value="Galactose-binding domain-like"/>
    <property type="match status" value="2"/>
</dbReference>
<proteinExistence type="inferred from homology"/>
<comment type="function">
    <text evidence="1">Binds the cellulose synthase activator, bis-(3'-5') cyclic diguanylic acid (c-di-GMP).</text>
</comment>
<feature type="chain" id="PRO_5044954906" description="Cyclic di-GMP-binding protein" evidence="1">
    <location>
        <begin position="30"/>
        <end position="783"/>
    </location>
</feature>
<evidence type="ECO:0000313" key="5">
    <source>
        <dbReference type="Proteomes" id="UP001596516"/>
    </source>
</evidence>
<keyword evidence="1" id="KW-0135">Cellulose biosynthesis</keyword>
<keyword evidence="1" id="KW-0732">Signal</keyword>
<evidence type="ECO:0000256" key="1">
    <source>
        <dbReference type="RuleBase" id="RU365021"/>
    </source>
</evidence>
<feature type="region of interest" description="Disordered" evidence="2">
    <location>
        <begin position="51"/>
        <end position="104"/>
    </location>
</feature>
<keyword evidence="5" id="KW-1185">Reference proteome</keyword>
<dbReference type="Pfam" id="PF20916">
    <property type="entry name" value="BscB_a-b"/>
    <property type="match status" value="1"/>
</dbReference>
<keyword evidence="1" id="KW-0472">Membrane</keyword>
<dbReference type="Gene3D" id="3.30.379.30">
    <property type="match status" value="1"/>
</dbReference>
<dbReference type="Gene3D" id="3.30.379.20">
    <property type="match status" value="1"/>
</dbReference>
<dbReference type="Gene3D" id="1.20.5.4520">
    <property type="match status" value="1"/>
</dbReference>
<protein>
    <recommendedName>
        <fullName evidence="1">Cyclic di-GMP-binding protein</fullName>
    </recommendedName>
    <alternativeName>
        <fullName evidence="1">Cellulose synthase regulatory subunit</fullName>
    </alternativeName>
</protein>
<evidence type="ECO:0000259" key="3">
    <source>
        <dbReference type="Pfam" id="PF20916"/>
    </source>
</evidence>
<evidence type="ECO:0000256" key="2">
    <source>
        <dbReference type="SAM" id="MobiDB-lite"/>
    </source>
</evidence>
<feature type="signal peptide" evidence="1">
    <location>
        <begin position="1"/>
        <end position="29"/>
    </location>
</feature>
<comment type="caution">
    <text evidence="4">The sequence shown here is derived from an EMBL/GenBank/DDBJ whole genome shotgun (WGS) entry which is preliminary data.</text>
</comment>
<feature type="domain" description="Cellulose synthase subunit B-like C-terminal" evidence="3">
    <location>
        <begin position="651"/>
        <end position="777"/>
    </location>
</feature>
<keyword evidence="1" id="KW-0997">Cell inner membrane</keyword>
<gene>
    <name evidence="4" type="ORF">ACFQXB_10380</name>
</gene>
<organism evidence="4 5">
    <name type="scientific">Plastorhodobacter daqingensis</name>
    <dbReference type="NCBI Taxonomy" id="1387281"/>
    <lineage>
        <taxon>Bacteria</taxon>
        <taxon>Pseudomonadati</taxon>
        <taxon>Pseudomonadota</taxon>
        <taxon>Alphaproteobacteria</taxon>
        <taxon>Rhodobacterales</taxon>
        <taxon>Paracoccaceae</taxon>
        <taxon>Plastorhodobacter</taxon>
    </lineage>
</organism>
<accession>A0ABW2UNK8</accession>
<comment type="similarity">
    <text evidence="1">Belongs to the AcsB/BcsB family.</text>
</comment>
<keyword evidence="1" id="KW-1003">Cell membrane</keyword>
<dbReference type="InterPro" id="IPR018513">
    <property type="entry name" value="Cell_synthase_bac"/>
</dbReference>
<keyword evidence="1" id="KW-0973">c-di-GMP</keyword>
<dbReference type="RefSeq" id="WP_377403098.1">
    <property type="nucleotide sequence ID" value="NZ_JBHTFQ010000005.1"/>
</dbReference>
<comment type="pathway">
    <text evidence="1">Glycan metabolism; bacterial cellulose biosynthesis.</text>
</comment>
<keyword evidence="1" id="KW-1133">Transmembrane helix</keyword>
<dbReference type="InterPro" id="IPR048861">
    <property type="entry name" value="BscB-like_C"/>
</dbReference>
<comment type="subunit">
    <text evidence="1">Tightly associated with the cellulose synthase catalytic subunit.</text>
</comment>
<name>A0ABW2UNK8_9RHOB</name>
<dbReference type="EMBL" id="JBHTFQ010000005">
    <property type="protein sequence ID" value="MFC7704598.1"/>
    <property type="molecule type" value="Genomic_DNA"/>
</dbReference>
<comment type="subcellular location">
    <subcellularLocation>
        <location evidence="1">Cell inner membrane</location>
    </subcellularLocation>
</comment>
<feature type="region of interest" description="Disordered" evidence="2">
    <location>
        <begin position="597"/>
        <end position="620"/>
    </location>
</feature>
<keyword evidence="1" id="KW-0812">Transmembrane</keyword>